<dbReference type="GO" id="GO:0006417">
    <property type="term" value="P:regulation of translation"/>
    <property type="evidence" value="ECO:0007669"/>
    <property type="project" value="TreeGrafter"/>
</dbReference>
<comment type="caution">
    <text evidence="3">The sequence shown here is derived from an EMBL/GenBank/DDBJ whole genome shotgun (WGS) entry which is preliminary data.</text>
</comment>
<dbReference type="PANTHER" id="PTHR44917">
    <property type="entry name" value="PROTEIN HIGH CHLOROPHYLL FLUORESCENT 107"/>
    <property type="match status" value="1"/>
</dbReference>
<protein>
    <recommendedName>
        <fullName evidence="2">Tetratrico peptide repeat group 5 domain-containing protein</fullName>
    </recommendedName>
</protein>
<dbReference type="GO" id="GO:0003727">
    <property type="term" value="F:single-stranded RNA binding"/>
    <property type="evidence" value="ECO:0007669"/>
    <property type="project" value="TreeGrafter"/>
</dbReference>
<evidence type="ECO:0000313" key="4">
    <source>
        <dbReference type="Proteomes" id="UP000265325"/>
    </source>
</evidence>
<accession>A0A2P2GIW9</accession>
<dbReference type="AlphaFoldDB" id="A0A2P2GIW9"/>
<dbReference type="PANTHER" id="PTHR44917:SF1">
    <property type="entry name" value="PROTEIN HIGH CHLOROPHYLL FLUORESCENT 107"/>
    <property type="match status" value="1"/>
</dbReference>
<dbReference type="Pfam" id="PF13432">
    <property type="entry name" value="TPR_16"/>
    <property type="match status" value="1"/>
</dbReference>
<evidence type="ECO:0000313" key="3">
    <source>
        <dbReference type="EMBL" id="KKZ70809.1"/>
    </source>
</evidence>
<dbReference type="GO" id="GO:0003729">
    <property type="term" value="F:mRNA binding"/>
    <property type="evidence" value="ECO:0007669"/>
    <property type="project" value="InterPro"/>
</dbReference>
<evidence type="ECO:0000259" key="2">
    <source>
        <dbReference type="Pfam" id="PF12688"/>
    </source>
</evidence>
<dbReference type="Gene3D" id="1.25.40.10">
    <property type="entry name" value="Tetratricopeptide repeat domain"/>
    <property type="match status" value="2"/>
</dbReference>
<feature type="region of interest" description="Disordered" evidence="1">
    <location>
        <begin position="1"/>
        <end position="20"/>
    </location>
</feature>
<gene>
    <name evidence="3" type="ORF">VO63_27030</name>
</gene>
<name>A0A2P2GIW9_STREW</name>
<sequence>MAVTEQEAREAFEQGVRERAEGRVDAARDAFVRAAGSGHPDIGPMALANLAVLEAQAGRTAQARAAFERAVATGHRDHAPQSLFNYAVFQQRNGEPAHARELYRRAVDSGHPEHARKALLNLANLAAHGGGLDEACALFLRAMEPPFRGDTAQRAHRRLVEVDPGRLSEGREVYLRALADGDERTAAQARVLLHDLDPGLLLPGERIVLGALSLEPAGIESAEWAAGRPPAYGSGHLDVYTHDGAQHTVFLDLGDPYDRRGYEALRRLLGPGRI</sequence>
<dbReference type="Proteomes" id="UP000265325">
    <property type="component" value="Unassembled WGS sequence"/>
</dbReference>
<proteinExistence type="predicted"/>
<feature type="domain" description="Tetratrico peptide repeat group 5" evidence="2">
    <location>
        <begin position="81"/>
        <end position="181"/>
    </location>
</feature>
<dbReference type="InterPro" id="IPR011990">
    <property type="entry name" value="TPR-like_helical_dom_sf"/>
</dbReference>
<reference evidence="3 4" key="1">
    <citation type="submission" date="2015-05" db="EMBL/GenBank/DDBJ databases">
        <title>Draft Genome assembly of Streptomyces showdoensis.</title>
        <authorList>
            <person name="Thapa K.K."/>
            <person name="Metsa-Ketela M."/>
        </authorList>
    </citation>
    <scope>NUCLEOTIDE SEQUENCE [LARGE SCALE GENOMIC DNA]</scope>
    <source>
        <strain evidence="3 4">ATCC 15227</strain>
    </source>
</reference>
<dbReference type="EMBL" id="LAQS01000049">
    <property type="protein sequence ID" value="KKZ70809.1"/>
    <property type="molecule type" value="Genomic_DNA"/>
</dbReference>
<dbReference type="InterPro" id="IPR041656">
    <property type="entry name" value="TPR_5"/>
</dbReference>
<evidence type="ECO:0000256" key="1">
    <source>
        <dbReference type="SAM" id="MobiDB-lite"/>
    </source>
</evidence>
<keyword evidence="4" id="KW-1185">Reference proteome</keyword>
<dbReference type="Pfam" id="PF12688">
    <property type="entry name" value="TPR_5"/>
    <property type="match status" value="1"/>
</dbReference>
<dbReference type="SUPFAM" id="SSF48452">
    <property type="entry name" value="TPR-like"/>
    <property type="match status" value="1"/>
</dbReference>
<dbReference type="GO" id="GO:0006397">
    <property type="term" value="P:mRNA processing"/>
    <property type="evidence" value="ECO:0007669"/>
    <property type="project" value="InterPro"/>
</dbReference>
<dbReference type="InterPro" id="IPR044624">
    <property type="entry name" value="Mbb1-like"/>
</dbReference>
<organism evidence="3 4">
    <name type="scientific">Streptomyces showdoensis</name>
    <dbReference type="NCBI Taxonomy" id="68268"/>
    <lineage>
        <taxon>Bacteria</taxon>
        <taxon>Bacillati</taxon>
        <taxon>Actinomycetota</taxon>
        <taxon>Actinomycetes</taxon>
        <taxon>Kitasatosporales</taxon>
        <taxon>Streptomycetaceae</taxon>
        <taxon>Streptomyces</taxon>
    </lineage>
</organism>